<feature type="compositionally biased region" description="Basic and acidic residues" evidence="11">
    <location>
        <begin position="424"/>
        <end position="436"/>
    </location>
</feature>
<dbReference type="EMBL" id="CP013068">
    <property type="protein sequence ID" value="ALV26982.1"/>
    <property type="molecule type" value="Genomic_DNA"/>
</dbReference>
<dbReference type="InterPro" id="IPR000644">
    <property type="entry name" value="CBS_dom"/>
</dbReference>
<dbReference type="SUPFAM" id="SSF56176">
    <property type="entry name" value="FAD-binding/transporter-associated domain-like"/>
    <property type="match status" value="1"/>
</dbReference>
<feature type="transmembrane region" description="Helical" evidence="12">
    <location>
        <begin position="124"/>
        <end position="146"/>
    </location>
</feature>
<dbReference type="GO" id="GO:0005886">
    <property type="term" value="C:plasma membrane"/>
    <property type="evidence" value="ECO:0007669"/>
    <property type="project" value="UniProtKB-SubCell"/>
</dbReference>
<keyword evidence="8 10" id="KW-0472">Membrane</keyword>
<dbReference type="InterPro" id="IPR016169">
    <property type="entry name" value="FAD-bd_PCMH_sub2"/>
</dbReference>
<accession>A0A0U3P0B2</accession>
<keyword evidence="4 10" id="KW-0812">Transmembrane</keyword>
<dbReference type="GO" id="GO:0050660">
    <property type="term" value="F:flavin adenine dinucleotide binding"/>
    <property type="evidence" value="ECO:0007669"/>
    <property type="project" value="InterPro"/>
</dbReference>
<comment type="similarity">
    <text evidence="2">Belongs to the UPF0053 family. Hemolysin C subfamily.</text>
</comment>
<dbReference type="SMART" id="SM01091">
    <property type="entry name" value="CorC_HlyC"/>
    <property type="match status" value="1"/>
</dbReference>
<dbReference type="Pfam" id="PF01595">
    <property type="entry name" value="CNNM"/>
    <property type="match status" value="1"/>
</dbReference>
<protein>
    <recommendedName>
        <fullName evidence="17">Mg2+ and Co2+ transporter CorB</fullName>
    </recommendedName>
</protein>
<dbReference type="RefSeq" id="WP_058898576.1">
    <property type="nucleotide sequence ID" value="NZ_CP013068.1"/>
</dbReference>
<dbReference type="FunFam" id="3.10.580.10:FF:000002">
    <property type="entry name" value="Magnesium/cobalt efflux protein CorC"/>
    <property type="match status" value="1"/>
</dbReference>
<feature type="transmembrane region" description="Helical" evidence="12">
    <location>
        <begin position="6"/>
        <end position="30"/>
    </location>
</feature>
<evidence type="ECO:0000256" key="1">
    <source>
        <dbReference type="ARBA" id="ARBA00004651"/>
    </source>
</evidence>
<evidence type="ECO:0000256" key="6">
    <source>
        <dbReference type="ARBA" id="ARBA00022989"/>
    </source>
</evidence>
<dbReference type="KEGG" id="pphr:APZ00_07750"/>
<feature type="region of interest" description="Disordered" evidence="11">
    <location>
        <begin position="420"/>
        <end position="444"/>
    </location>
</feature>
<dbReference type="InterPro" id="IPR046342">
    <property type="entry name" value="CBS_dom_sf"/>
</dbReference>
<dbReference type="InterPro" id="IPR036318">
    <property type="entry name" value="FAD-bd_PCMH-like_sf"/>
</dbReference>
<evidence type="ECO:0000256" key="7">
    <source>
        <dbReference type="ARBA" id="ARBA00023122"/>
    </source>
</evidence>
<dbReference type="SUPFAM" id="SSF54631">
    <property type="entry name" value="CBS-domain pair"/>
    <property type="match status" value="1"/>
</dbReference>
<keyword evidence="7 9" id="KW-0129">CBS domain</keyword>
<evidence type="ECO:0000259" key="13">
    <source>
        <dbReference type="PROSITE" id="PS51371"/>
    </source>
</evidence>
<evidence type="ECO:0000256" key="5">
    <source>
        <dbReference type="ARBA" id="ARBA00022737"/>
    </source>
</evidence>
<keyword evidence="3" id="KW-1003">Cell membrane</keyword>
<proteinExistence type="inferred from homology"/>
<dbReference type="PROSITE" id="PS51846">
    <property type="entry name" value="CNNM"/>
    <property type="match status" value="1"/>
</dbReference>
<reference evidence="15 16" key="1">
    <citation type="submission" date="2015-10" db="EMBL/GenBank/DDBJ databases">
        <title>The world's first case of liver abscess caused by Pannonibacter phragmitetus.</title>
        <authorList>
            <person name="Ming D."/>
            <person name="Wang M."/>
            <person name="Zhou Y."/>
            <person name="Jiang T."/>
            <person name="Hu S."/>
        </authorList>
    </citation>
    <scope>NUCLEOTIDE SEQUENCE [LARGE SCALE GENOMIC DNA]</scope>
    <source>
        <strain evidence="15 16">31801</strain>
    </source>
</reference>
<dbReference type="InterPro" id="IPR002550">
    <property type="entry name" value="CNNM"/>
</dbReference>
<dbReference type="Gene3D" id="3.30.465.10">
    <property type="match status" value="1"/>
</dbReference>
<sequence>MNDTTLWFTGGAILCLLVMSGFFSGSETALTAASRARMHQLEKAGDSRASVVAKLIAARERLIGALLLGNNIVNILASSLATSLFLSLFGEAGVALATLVMTVLVVVLSEVMPKTWAISNPDRFALAVAPAVRIIVAVFGPIVIGIEAIVRLLMRAIGIRVDDNASILSAHEELRGAVDLQHLEGGLVKADRDRLGGLLDLAELEVSDVMVHRTSMMALNVDEDVSKIVDAALAAPYTRMPLWRGESDNFVGVLHAKDLLRALKAADGDFGKLDVMKIATPPWFVPDTTSLQDQLNAFLKRKSHFAFVIDEYGEVMGIVTLEDIIEEIVGEIADEHDVELSGVRPQADGSVIVDGSVPIRDLNRANDWALPDDEATTIAGLVIHEARMIPEERQIFTFHGFRFTVLRREKNRITRLRVMPLSAKDQRPAPQKRETKAASGSASG</sequence>
<evidence type="ECO:0000256" key="11">
    <source>
        <dbReference type="SAM" id="MobiDB-lite"/>
    </source>
</evidence>
<dbReference type="Gene3D" id="3.10.580.10">
    <property type="entry name" value="CBS-domain"/>
    <property type="match status" value="1"/>
</dbReference>
<comment type="subcellular location">
    <subcellularLocation>
        <location evidence="1">Cell membrane</location>
        <topology evidence="1">Multi-pass membrane protein</topology>
    </subcellularLocation>
</comment>
<evidence type="ECO:0000313" key="16">
    <source>
        <dbReference type="Proteomes" id="UP000064921"/>
    </source>
</evidence>
<dbReference type="PROSITE" id="PS51371">
    <property type="entry name" value="CBS"/>
    <property type="match status" value="2"/>
</dbReference>
<evidence type="ECO:0000256" key="9">
    <source>
        <dbReference type="PROSITE-ProRule" id="PRU00703"/>
    </source>
</evidence>
<dbReference type="InterPro" id="IPR044751">
    <property type="entry name" value="Ion_transp-like_CBS"/>
</dbReference>
<dbReference type="AlphaFoldDB" id="A0A0U3P0B2"/>
<feature type="transmembrane region" description="Helical" evidence="12">
    <location>
        <begin position="62"/>
        <end position="86"/>
    </location>
</feature>
<organism evidence="15 16">
    <name type="scientific">Pannonibacter phragmitetus</name>
    <dbReference type="NCBI Taxonomy" id="121719"/>
    <lineage>
        <taxon>Bacteria</taxon>
        <taxon>Pseudomonadati</taxon>
        <taxon>Pseudomonadota</taxon>
        <taxon>Alphaproteobacteria</taxon>
        <taxon>Hyphomicrobiales</taxon>
        <taxon>Stappiaceae</taxon>
        <taxon>Pannonibacter</taxon>
    </lineage>
</organism>
<gene>
    <name evidence="15" type="ORF">APZ00_07750</name>
</gene>
<dbReference type="Pfam" id="PF03471">
    <property type="entry name" value="CorC_HlyC"/>
    <property type="match status" value="1"/>
</dbReference>
<evidence type="ECO:0000259" key="14">
    <source>
        <dbReference type="PROSITE" id="PS51846"/>
    </source>
</evidence>
<dbReference type="Pfam" id="PF00571">
    <property type="entry name" value="CBS"/>
    <property type="match status" value="2"/>
</dbReference>
<feature type="domain" description="CBS" evidence="13">
    <location>
        <begin position="210"/>
        <end position="270"/>
    </location>
</feature>
<feature type="domain" description="CBS" evidence="13">
    <location>
        <begin position="278"/>
        <end position="335"/>
    </location>
</feature>
<evidence type="ECO:0000256" key="12">
    <source>
        <dbReference type="SAM" id="Phobius"/>
    </source>
</evidence>
<feature type="transmembrane region" description="Helical" evidence="12">
    <location>
        <begin position="92"/>
        <end position="112"/>
    </location>
</feature>
<keyword evidence="5" id="KW-0677">Repeat</keyword>
<dbReference type="InterPro" id="IPR005170">
    <property type="entry name" value="Transptr-assoc_dom"/>
</dbReference>
<dbReference type="PANTHER" id="PTHR22777:SF32">
    <property type="entry name" value="UPF0053 INNER MEMBRANE PROTEIN YFJD"/>
    <property type="match status" value="1"/>
</dbReference>
<evidence type="ECO:0000256" key="2">
    <source>
        <dbReference type="ARBA" id="ARBA00006446"/>
    </source>
</evidence>
<evidence type="ECO:0000256" key="4">
    <source>
        <dbReference type="ARBA" id="ARBA00022692"/>
    </source>
</evidence>
<dbReference type="eggNOG" id="COG4536">
    <property type="taxonomic scope" value="Bacteria"/>
</dbReference>
<evidence type="ECO:0000256" key="10">
    <source>
        <dbReference type="PROSITE-ProRule" id="PRU01193"/>
    </source>
</evidence>
<evidence type="ECO:0000256" key="8">
    <source>
        <dbReference type="ARBA" id="ARBA00023136"/>
    </source>
</evidence>
<evidence type="ECO:0008006" key="17">
    <source>
        <dbReference type="Google" id="ProtNLM"/>
    </source>
</evidence>
<dbReference type="CDD" id="cd04590">
    <property type="entry name" value="CBS_pair_CorC_HlyC_assoc"/>
    <property type="match status" value="1"/>
</dbReference>
<evidence type="ECO:0000256" key="3">
    <source>
        <dbReference type="ARBA" id="ARBA00022475"/>
    </source>
</evidence>
<keyword evidence="16" id="KW-1185">Reference proteome</keyword>
<keyword evidence="6 10" id="KW-1133">Transmembrane helix</keyword>
<name>A0A0U3P0B2_9HYPH</name>
<evidence type="ECO:0000313" key="15">
    <source>
        <dbReference type="EMBL" id="ALV26982.1"/>
    </source>
</evidence>
<dbReference type="STRING" id="121719.APZ00_07750"/>
<dbReference type="Proteomes" id="UP000064921">
    <property type="component" value="Chromosome"/>
</dbReference>
<feature type="domain" description="CNNM transmembrane" evidence="14">
    <location>
        <begin position="2"/>
        <end position="191"/>
    </location>
</feature>
<dbReference type="PANTHER" id="PTHR22777">
    <property type="entry name" value="HEMOLYSIN-RELATED"/>
    <property type="match status" value="1"/>
</dbReference>